<feature type="region of interest" description="Disordered" evidence="1">
    <location>
        <begin position="69"/>
        <end position="98"/>
    </location>
</feature>
<evidence type="ECO:0000313" key="2">
    <source>
        <dbReference type="EMBL" id="KAF2684006.1"/>
    </source>
</evidence>
<name>A0A6G1J0G1_9PLEO</name>
<keyword evidence="3" id="KW-1185">Reference proteome</keyword>
<dbReference type="AlphaFoldDB" id="A0A6G1J0G1"/>
<dbReference type="EMBL" id="MU005582">
    <property type="protein sequence ID" value="KAF2684006.1"/>
    <property type="molecule type" value="Genomic_DNA"/>
</dbReference>
<accession>A0A6G1J0G1</accession>
<evidence type="ECO:0000313" key="3">
    <source>
        <dbReference type="Proteomes" id="UP000799291"/>
    </source>
</evidence>
<organism evidence="2 3">
    <name type="scientific">Lentithecium fluviatile CBS 122367</name>
    <dbReference type="NCBI Taxonomy" id="1168545"/>
    <lineage>
        <taxon>Eukaryota</taxon>
        <taxon>Fungi</taxon>
        <taxon>Dikarya</taxon>
        <taxon>Ascomycota</taxon>
        <taxon>Pezizomycotina</taxon>
        <taxon>Dothideomycetes</taxon>
        <taxon>Pleosporomycetidae</taxon>
        <taxon>Pleosporales</taxon>
        <taxon>Massarineae</taxon>
        <taxon>Lentitheciaceae</taxon>
        <taxon>Lentithecium</taxon>
    </lineage>
</organism>
<reference evidence="2" key="1">
    <citation type="journal article" date="2020" name="Stud. Mycol.">
        <title>101 Dothideomycetes genomes: a test case for predicting lifestyles and emergence of pathogens.</title>
        <authorList>
            <person name="Haridas S."/>
            <person name="Albert R."/>
            <person name="Binder M."/>
            <person name="Bloem J."/>
            <person name="Labutti K."/>
            <person name="Salamov A."/>
            <person name="Andreopoulos B."/>
            <person name="Baker S."/>
            <person name="Barry K."/>
            <person name="Bills G."/>
            <person name="Bluhm B."/>
            <person name="Cannon C."/>
            <person name="Castanera R."/>
            <person name="Culley D."/>
            <person name="Daum C."/>
            <person name="Ezra D."/>
            <person name="Gonzalez J."/>
            <person name="Henrissat B."/>
            <person name="Kuo A."/>
            <person name="Liang C."/>
            <person name="Lipzen A."/>
            <person name="Lutzoni F."/>
            <person name="Magnuson J."/>
            <person name="Mondo S."/>
            <person name="Nolan M."/>
            <person name="Ohm R."/>
            <person name="Pangilinan J."/>
            <person name="Park H.-J."/>
            <person name="Ramirez L."/>
            <person name="Alfaro M."/>
            <person name="Sun H."/>
            <person name="Tritt A."/>
            <person name="Yoshinaga Y."/>
            <person name="Zwiers L.-H."/>
            <person name="Turgeon B."/>
            <person name="Goodwin S."/>
            <person name="Spatafora J."/>
            <person name="Crous P."/>
            <person name="Grigoriev I."/>
        </authorList>
    </citation>
    <scope>NUCLEOTIDE SEQUENCE</scope>
    <source>
        <strain evidence="2">CBS 122367</strain>
    </source>
</reference>
<sequence length="98" mass="10838">MLSSVAMPDIVRYAVVVLVCMYASPLVYPDAVIPISNQSDKRGDDEMIKFETPPAGVLCIRCDPVPDDNKPERIKSTPIGKAKMRERETKKNADCARA</sequence>
<proteinExistence type="predicted"/>
<evidence type="ECO:0000256" key="1">
    <source>
        <dbReference type="SAM" id="MobiDB-lite"/>
    </source>
</evidence>
<protein>
    <submittedName>
        <fullName evidence="2">Uncharacterized protein</fullName>
    </submittedName>
</protein>
<feature type="compositionally biased region" description="Basic and acidic residues" evidence="1">
    <location>
        <begin position="83"/>
        <end position="98"/>
    </location>
</feature>
<gene>
    <name evidence="2" type="ORF">K458DRAFT_36275</name>
</gene>
<dbReference type="Proteomes" id="UP000799291">
    <property type="component" value="Unassembled WGS sequence"/>
</dbReference>